<dbReference type="NCBIfam" id="TIGR01494">
    <property type="entry name" value="ATPase_P-type"/>
    <property type="match status" value="1"/>
</dbReference>
<dbReference type="GO" id="GO:0140326">
    <property type="term" value="F:ATPase-coupled intramembrane lipid transporter activity"/>
    <property type="evidence" value="ECO:0007669"/>
    <property type="project" value="TreeGrafter"/>
</dbReference>
<dbReference type="InterPro" id="IPR015943">
    <property type="entry name" value="WD40/YVTN_repeat-like_dom_sf"/>
</dbReference>
<dbReference type="PROSITE" id="PS50082">
    <property type="entry name" value="WD_REPEATS_2"/>
    <property type="match status" value="2"/>
</dbReference>
<dbReference type="PROSITE" id="PS51007">
    <property type="entry name" value="CYTC"/>
    <property type="match status" value="1"/>
</dbReference>
<evidence type="ECO:0000256" key="9">
    <source>
        <dbReference type="ARBA" id="ARBA00023004"/>
    </source>
</evidence>
<keyword evidence="7" id="KW-0648">Protein biosynthesis</keyword>
<evidence type="ECO:0000256" key="6">
    <source>
        <dbReference type="ARBA" id="ARBA00022842"/>
    </source>
</evidence>
<evidence type="ECO:0000256" key="5">
    <source>
        <dbReference type="ARBA" id="ARBA00022723"/>
    </source>
</evidence>
<dbReference type="SUPFAM" id="SSF81665">
    <property type="entry name" value="Calcium ATPase, transmembrane domain M"/>
    <property type="match status" value="1"/>
</dbReference>
<dbReference type="OrthoDB" id="24966at2759"/>
<feature type="transmembrane region" description="Helical" evidence="14">
    <location>
        <begin position="1727"/>
        <end position="1748"/>
    </location>
</feature>
<evidence type="ECO:0000259" key="15">
    <source>
        <dbReference type="PROSITE" id="PS51007"/>
    </source>
</evidence>
<feature type="transmembrane region" description="Helical" evidence="14">
    <location>
        <begin position="673"/>
        <end position="698"/>
    </location>
</feature>
<sequence>MDNSGAGAKQLGPAHGLNGRRLISFSREMKATVDPPALNEMQRGSPNRIRTTRFTWLTWLPKSLFAQFHRAANVYFLFVSIIVCLPDGPMMWSSTVVPFIGVLLWTAFKDLYEDRRRKKDDDAENLRTCWRYDTRTKVFAQVKWMDVCVGDILLSFADEAFPADVLVVRAAGGQAFISTVNLDGETNLKERNSANLLSALCDMPEAGPDVPRGKLMTELNSWMGDFFLTCGKDGEVNLIRTETCERMGTYNPPGEKGGAIYAVDVTMDSTFVVTANADGKVVFYNFQGDMVQTIQHGGVLKYVEWNMKPGEQNYVCTCNDKFKSQSEGIVPNRIMIWQFDPPKKILSIDEQLPMKATKVKWGAFDETLVSIFEEGTVIIWDVMDGRQLKLIQAHQMAITSMNFTEDRMMMATCSKDGTAKLWTMDDYECMKEYKTDRPLNDVAISPLYCHEATPKMHLLMGGGQDAKDVAVSGSSGAFEALLWHVVYEEEIGSVKGHIGPLNCLAWFRDGAGFVTGGEDGYVRVHHFDKAVRTAQHLYTEGLQVELQAPKPVLTDMEGSLKLSSASETASAKLKELEVTLPCKLSYELFVPRGCVLRNTLYVISVAAFTGPQTKTRLNAAEAVGKVSNMQVYLNRGVQGLVVALLLWCIYCATSAEIQGVSKEDGRSWGLRFLFYWIILYQIIPISLYVFFEIVKLILGVQINRDPQMRDPRTKLGASARTADLVEEMGQVNFVFSDKTGTLTENEMVFAHCCVCHEDDDARELGDFRQTAKLVEKSEDAPGVCEGKLVLSSPSDPRYKEVLWFFINLAANHSVQVEGEGIEKKFEGSSADEVAFVEAAQAVGVTFLSRTRIPGTSSSEVVVQGPGSKDFTFTILGEIPFSSDRKRMSVIVKHEGEYWCLCKGADNIMGPLCDRPLGGSLGSSLTHYSKLGLRTLVIASKKLNDHEFVEDWLARWKEATVAEDREREMARIAAEVEHSLRPAGVTAIEDKLQDGVPEAIVSVKAAGIRFWVLTGDKTETAVEIAKACKLFTEKTTLAYLVNCSSESQALQLIEEAKKTIEGESDGGLVLDGTFVQQILTSKDGRPMLYELAISSQTCVCCRLSPQQKRRLVEMVKDMNRRVPANPFAKYRGATEKRLRLGPHWVQSPQIQGELEAMKSKVIQMLMTQKKESPKTSLPRFNPPSREIRELHQVTKVEAKESNPRQDVSVLSFDQSSGLLFQLPLSENAMIFTATEIGTALRCIAGLPRPHFSVAFSLDPVDPKSWNNRSAKSPLYQHKWYSQGTLDEIPLGYWMWRADWKLKQLAQGVVYDDATGQQRPLKLGVDVPQDFPDVAQGDTGCARLWIVCRKMVRMPWGKDTILIHPEVQMGVEVRAQQFNKLTGKYEDAPEAPHSSASRIAQYLSRHYDTVARFVPELQHCKRMAVLLDVVHWLLEGPLHSKKLMSEQCIPKYTIPQDFPADRVPALRTVHEKGLQEEAKVKKMDQELEISKAQFKQRCAKAEERIQSLRSASDKQMKKVEAAKKALDQYSSKSVEACNLEVQKYNALVEDHRSAVESYNAAVDEGNGKLNAIVKERNAAAAACNAVRSSFVFIGGVDLAAAESQMHPVNCEAQPVQEQFRQWAKGLWSNNESRLILGRFQQKAPSHEQGSKVSVLQEVLEEQNAALSGITLAIGDGANDVPMIQGAHVGIGIRGKEGNQAVQASDVAISQFRFLVPLLFCHGRRAYRRVATFICYMFYKHTVLAVGDIFFAHQITFAAKIAYPEWLNSAFASVICGLPVVVVVSLDFDIPDEVALVRPDLYIEGLRRMRFNAKILVAWMLSALYHGGLAWMVPNLTVGSLDPEETEFWYASCVSFVLCVVFVNFRLWMVAESPFRKETVLIMLFSFLCLIVTLVVLAETPLGDWMQPQIEDAFVGIFSDQRYFLPMFLTPLLLLLDLAVYQAIAIFDPYPLTAAKRQLWWSQRNKDGQQERDGSGALKLDKEIKAYESCPGGLEARTIPTMLWPMADSQCLVLGLDGVLCASAEEASIAACRAAYVLWPQVMKNAQEMTLNEAGVRQSWVDYDWEQLLEHRSSKLSPAPPWLLYKVQQLRPACRAEWELIVFARLCVEEAIACRANRAKGRAGARPLTVGEIESNWSESCGLRDLLLARWVPNIKDLQEAMADSRRQSSCSLLEETKFFGEVLELVHLAVASGAVEESVHCITSRDQLSAVQSLQMSGECIEDLSSPPDHQGSWAGKDGWKLHSNLGTVEEKVENLVIVDDSVAFLQACAAELNFGGAQLCLATWGYVSHGHWADGRSRLPRVKELQTAADLAAIIDFTLPRWNCMASKSSTTACEEFSGAMFGGASSIAAFDDVPDDFELPEGSVKKGEKYFKKYCSQCHSIYPDNRITRGGQTQLGPTMFNVYGRASGLEEIQNKQGTDRVDNVLWLEAALMNYMKNPRVMASGRVQMNFSGIKDFQTRVDIVHYLKTLDWNNHEVANPPEKPASFAPVRWPTT</sequence>
<dbReference type="InterPro" id="IPR018303">
    <property type="entry name" value="ATPase_P-typ_P_site"/>
</dbReference>
<dbReference type="InterPro" id="IPR036412">
    <property type="entry name" value="HAD-like_sf"/>
</dbReference>
<evidence type="ECO:0000256" key="2">
    <source>
        <dbReference type="ARBA" id="ARBA00022540"/>
    </source>
</evidence>
<keyword evidence="11" id="KW-0853">WD repeat</keyword>
<evidence type="ECO:0000256" key="12">
    <source>
        <dbReference type="PROSITE-ProRule" id="PRU00433"/>
    </source>
</evidence>
<dbReference type="SUPFAM" id="SSF81653">
    <property type="entry name" value="Calcium ATPase, transduction domain A"/>
    <property type="match status" value="1"/>
</dbReference>
<dbReference type="InterPro" id="IPR023298">
    <property type="entry name" value="ATPase_P-typ_TM_dom_sf"/>
</dbReference>
<keyword evidence="19" id="KW-1185">Reference proteome</keyword>
<keyword evidence="8 14" id="KW-1133">Transmembrane helix</keyword>
<dbReference type="Pfam" id="PF16212">
    <property type="entry name" value="PhoLip_ATPase_C"/>
    <property type="match status" value="1"/>
</dbReference>
<keyword evidence="4 14" id="KW-0812">Transmembrane</keyword>
<dbReference type="PANTHER" id="PTHR24092">
    <property type="entry name" value="PROBABLE PHOSPHOLIPID-TRANSPORTING ATPASE"/>
    <property type="match status" value="1"/>
</dbReference>
<dbReference type="EMBL" id="CAMXCT030002113">
    <property type="protein sequence ID" value="CAL4783103.1"/>
    <property type="molecule type" value="Genomic_DNA"/>
</dbReference>
<gene>
    <name evidence="16" type="ORF">C1SCF055_LOCUS22317</name>
</gene>
<feature type="transmembrane region" description="Helical" evidence="14">
    <location>
        <begin position="1808"/>
        <end position="1830"/>
    </location>
</feature>
<evidence type="ECO:0000256" key="1">
    <source>
        <dbReference type="ARBA" id="ARBA00004141"/>
    </source>
</evidence>
<evidence type="ECO:0000313" key="16">
    <source>
        <dbReference type="EMBL" id="CAI3995791.1"/>
    </source>
</evidence>
<keyword evidence="3 12" id="KW-0349">Heme</keyword>
<feature type="transmembrane region" description="Helical" evidence="14">
    <location>
        <begin position="639"/>
        <end position="661"/>
    </location>
</feature>
<reference evidence="17" key="2">
    <citation type="submission" date="2024-04" db="EMBL/GenBank/DDBJ databases">
        <authorList>
            <person name="Chen Y."/>
            <person name="Shah S."/>
            <person name="Dougan E. K."/>
            <person name="Thang M."/>
            <person name="Chan C."/>
        </authorList>
    </citation>
    <scope>NUCLEOTIDE SEQUENCE [LARGE SCALE GENOMIC DNA]</scope>
</reference>
<accession>A0A9P1CQU2</accession>
<dbReference type="GO" id="GO:0045332">
    <property type="term" value="P:phospholipid translocation"/>
    <property type="evidence" value="ECO:0007669"/>
    <property type="project" value="TreeGrafter"/>
</dbReference>
<evidence type="ECO:0000256" key="7">
    <source>
        <dbReference type="ARBA" id="ARBA00022917"/>
    </source>
</evidence>
<comment type="subcellular location">
    <subcellularLocation>
        <location evidence="1">Membrane</location>
        <topology evidence="1">Multi-pass membrane protein</topology>
    </subcellularLocation>
</comment>
<dbReference type="Gene3D" id="1.10.760.10">
    <property type="entry name" value="Cytochrome c-like domain"/>
    <property type="match status" value="1"/>
</dbReference>
<dbReference type="InterPro" id="IPR001757">
    <property type="entry name" value="P_typ_ATPase"/>
</dbReference>
<dbReference type="Gene3D" id="3.40.50.1000">
    <property type="entry name" value="HAD superfamily/HAD-like"/>
    <property type="match status" value="2"/>
</dbReference>
<dbReference type="PROSITE" id="PS50294">
    <property type="entry name" value="WD_REPEATS_REGION"/>
    <property type="match status" value="1"/>
</dbReference>
<dbReference type="GO" id="GO:0046872">
    <property type="term" value="F:metal ion binding"/>
    <property type="evidence" value="ECO:0007669"/>
    <property type="project" value="UniProtKB-KW"/>
</dbReference>
<keyword evidence="5 12" id="KW-0479">Metal-binding</keyword>
<keyword evidence="13" id="KW-0175">Coiled coil</keyword>
<dbReference type="InterPro" id="IPR032631">
    <property type="entry name" value="P-type_ATPase_N"/>
</dbReference>
<dbReference type="PROSITE" id="PS00154">
    <property type="entry name" value="ATPASE_E1_E2"/>
    <property type="match status" value="1"/>
</dbReference>
<dbReference type="Proteomes" id="UP001152797">
    <property type="component" value="Unassembled WGS sequence"/>
</dbReference>
<evidence type="ECO:0000256" key="3">
    <source>
        <dbReference type="ARBA" id="ARBA00022617"/>
    </source>
</evidence>
<feature type="repeat" description="WD" evidence="11">
    <location>
        <begin position="391"/>
        <end position="432"/>
    </location>
</feature>
<dbReference type="InterPro" id="IPR023214">
    <property type="entry name" value="HAD_sf"/>
</dbReference>
<comment type="caution">
    <text evidence="16">The sequence shown here is derived from an EMBL/GenBank/DDBJ whole genome shotgun (WGS) entry which is preliminary data.</text>
</comment>
<organism evidence="16">
    <name type="scientific">Cladocopium goreaui</name>
    <dbReference type="NCBI Taxonomy" id="2562237"/>
    <lineage>
        <taxon>Eukaryota</taxon>
        <taxon>Sar</taxon>
        <taxon>Alveolata</taxon>
        <taxon>Dinophyceae</taxon>
        <taxon>Suessiales</taxon>
        <taxon>Symbiodiniaceae</taxon>
        <taxon>Cladocopium</taxon>
    </lineage>
</organism>
<dbReference type="Pfam" id="PF13246">
    <property type="entry name" value="Cation_ATPase"/>
    <property type="match status" value="1"/>
</dbReference>
<dbReference type="SMART" id="SM00320">
    <property type="entry name" value="WD40"/>
    <property type="match status" value="4"/>
</dbReference>
<dbReference type="SUPFAM" id="SSF46626">
    <property type="entry name" value="Cytochrome c"/>
    <property type="match status" value="1"/>
</dbReference>
<dbReference type="InterPro" id="IPR009056">
    <property type="entry name" value="Cyt_c-like_dom"/>
</dbReference>
<keyword evidence="10 14" id="KW-0472">Membrane</keyword>
<proteinExistence type="predicted"/>
<evidence type="ECO:0000313" key="19">
    <source>
        <dbReference type="Proteomes" id="UP001152797"/>
    </source>
</evidence>
<evidence type="ECO:0000256" key="13">
    <source>
        <dbReference type="SAM" id="Coils"/>
    </source>
</evidence>
<dbReference type="InterPro" id="IPR001680">
    <property type="entry name" value="WD40_rpt"/>
</dbReference>
<evidence type="ECO:0000256" key="8">
    <source>
        <dbReference type="ARBA" id="ARBA00022989"/>
    </source>
</evidence>
<feature type="transmembrane region" description="Helical" evidence="14">
    <location>
        <begin position="1877"/>
        <end position="1895"/>
    </location>
</feature>
<evidence type="ECO:0000313" key="18">
    <source>
        <dbReference type="EMBL" id="CAL4783103.1"/>
    </source>
</evidence>
<dbReference type="Gene3D" id="2.70.150.10">
    <property type="entry name" value="Calcium-transporting ATPase, cytoplasmic transduction domain A"/>
    <property type="match status" value="1"/>
</dbReference>
<dbReference type="Gene3D" id="2.130.10.10">
    <property type="entry name" value="YVTN repeat-like/Quinoprotein amine dehydrogenase"/>
    <property type="match status" value="1"/>
</dbReference>
<dbReference type="GO" id="GO:0020037">
    <property type="term" value="F:heme binding"/>
    <property type="evidence" value="ECO:0007669"/>
    <property type="project" value="InterPro"/>
</dbReference>
<dbReference type="EMBL" id="CAMXCT020002113">
    <property type="protein sequence ID" value="CAL1149166.1"/>
    <property type="molecule type" value="Genomic_DNA"/>
</dbReference>
<dbReference type="EMBL" id="CAMXCT010002113">
    <property type="protein sequence ID" value="CAI3995791.1"/>
    <property type="molecule type" value="Genomic_DNA"/>
</dbReference>
<dbReference type="InterPro" id="IPR036322">
    <property type="entry name" value="WD40_repeat_dom_sf"/>
</dbReference>
<evidence type="ECO:0000256" key="11">
    <source>
        <dbReference type="PROSITE-ProRule" id="PRU00221"/>
    </source>
</evidence>
<dbReference type="InterPro" id="IPR032630">
    <property type="entry name" value="P_typ_ATPase_c"/>
</dbReference>
<keyword evidence="9 12" id="KW-0408">Iron</keyword>
<reference evidence="16" key="1">
    <citation type="submission" date="2022-10" db="EMBL/GenBank/DDBJ databases">
        <authorList>
            <person name="Chen Y."/>
            <person name="Dougan E. K."/>
            <person name="Chan C."/>
            <person name="Rhodes N."/>
            <person name="Thang M."/>
        </authorList>
    </citation>
    <scope>NUCLEOTIDE SEQUENCE</scope>
</reference>
<dbReference type="SUPFAM" id="SSF50978">
    <property type="entry name" value="WD40 repeat-like"/>
    <property type="match status" value="1"/>
</dbReference>
<feature type="repeat" description="WD" evidence="11">
    <location>
        <begin position="494"/>
        <end position="524"/>
    </location>
</feature>
<dbReference type="Pfam" id="PF16209">
    <property type="entry name" value="PhoLip_ATPase_N"/>
    <property type="match status" value="1"/>
</dbReference>
<dbReference type="SUPFAM" id="SSF56784">
    <property type="entry name" value="HAD-like"/>
    <property type="match status" value="2"/>
</dbReference>
<dbReference type="GO" id="GO:0009055">
    <property type="term" value="F:electron transfer activity"/>
    <property type="evidence" value="ECO:0007669"/>
    <property type="project" value="InterPro"/>
</dbReference>
<keyword evidence="2" id="KW-0396">Initiation factor</keyword>
<keyword evidence="6" id="KW-0460">Magnesium</keyword>
<dbReference type="InterPro" id="IPR023299">
    <property type="entry name" value="ATPase_P-typ_cyto_dom_N"/>
</dbReference>
<feature type="domain" description="Cytochrome c" evidence="15">
    <location>
        <begin position="2362"/>
        <end position="2470"/>
    </location>
</feature>
<dbReference type="GO" id="GO:0005852">
    <property type="term" value="C:eukaryotic translation initiation factor 3 complex"/>
    <property type="evidence" value="ECO:0007669"/>
    <property type="project" value="InterPro"/>
</dbReference>
<evidence type="ECO:0000256" key="4">
    <source>
        <dbReference type="ARBA" id="ARBA00022692"/>
    </source>
</evidence>
<dbReference type="InterPro" id="IPR036909">
    <property type="entry name" value="Cyt_c-like_dom_sf"/>
</dbReference>
<dbReference type="InterPro" id="IPR027525">
    <property type="entry name" value="eIF3i"/>
</dbReference>
<dbReference type="SUPFAM" id="SSF81660">
    <property type="entry name" value="Metal cation-transporting ATPase, ATP-binding domain N"/>
    <property type="match status" value="1"/>
</dbReference>
<dbReference type="Pfam" id="PF24805">
    <property type="entry name" value="EIF3I"/>
    <property type="match status" value="1"/>
</dbReference>
<protein>
    <submittedName>
        <fullName evidence="18">Phospholipid-transporting ATPase IB (ATPase clas s I type 8A member 2) (P4-ATPase flippase complex alpha subunit ATP8A2)</fullName>
    </submittedName>
</protein>
<evidence type="ECO:0000256" key="10">
    <source>
        <dbReference type="ARBA" id="ARBA00023136"/>
    </source>
</evidence>
<feature type="transmembrane region" description="Helical" evidence="14">
    <location>
        <begin position="1845"/>
        <end position="1865"/>
    </location>
</feature>
<name>A0A9P1CQU2_9DINO</name>
<dbReference type="GO" id="GO:0003743">
    <property type="term" value="F:translation initiation factor activity"/>
    <property type="evidence" value="ECO:0007669"/>
    <property type="project" value="UniProtKB-KW"/>
</dbReference>
<dbReference type="GO" id="GO:0005886">
    <property type="term" value="C:plasma membrane"/>
    <property type="evidence" value="ECO:0007669"/>
    <property type="project" value="TreeGrafter"/>
</dbReference>
<feature type="coiled-coil region" evidence="13">
    <location>
        <begin position="1482"/>
        <end position="1516"/>
    </location>
</feature>
<dbReference type="InterPro" id="IPR008250">
    <property type="entry name" value="ATPase_P-typ_transduc_dom_A_sf"/>
</dbReference>
<evidence type="ECO:0000313" key="17">
    <source>
        <dbReference type="EMBL" id="CAL1149166.1"/>
    </source>
</evidence>
<dbReference type="GO" id="GO:0016887">
    <property type="term" value="F:ATP hydrolysis activity"/>
    <property type="evidence" value="ECO:0007669"/>
    <property type="project" value="InterPro"/>
</dbReference>
<evidence type="ECO:0000256" key="14">
    <source>
        <dbReference type="SAM" id="Phobius"/>
    </source>
</evidence>
<dbReference type="GO" id="GO:0005524">
    <property type="term" value="F:ATP binding"/>
    <property type="evidence" value="ECO:0007669"/>
    <property type="project" value="InterPro"/>
</dbReference>
<dbReference type="Gene3D" id="3.40.1110.10">
    <property type="entry name" value="Calcium-transporting ATPase, cytoplasmic domain N"/>
    <property type="match status" value="1"/>
</dbReference>